<dbReference type="Pfam" id="PF13333">
    <property type="entry name" value="rve_2"/>
    <property type="match status" value="1"/>
</dbReference>
<dbReference type="GO" id="GO:0015074">
    <property type="term" value="P:DNA integration"/>
    <property type="evidence" value="ECO:0007669"/>
    <property type="project" value="InterPro"/>
</dbReference>
<dbReference type="PANTHER" id="PTHR46889">
    <property type="entry name" value="TRANSPOSASE INSF FOR INSERTION SEQUENCE IS3B-RELATED"/>
    <property type="match status" value="1"/>
</dbReference>
<dbReference type="InterPro" id="IPR012337">
    <property type="entry name" value="RNaseH-like_sf"/>
</dbReference>
<evidence type="ECO:0000313" key="2">
    <source>
        <dbReference type="EMBL" id="CAB4601104.1"/>
    </source>
</evidence>
<dbReference type="SUPFAM" id="SSF53098">
    <property type="entry name" value="Ribonuclease H-like"/>
    <property type="match status" value="1"/>
</dbReference>
<dbReference type="InterPro" id="IPR036397">
    <property type="entry name" value="RNaseH_sf"/>
</dbReference>
<dbReference type="PANTHER" id="PTHR46889:SF4">
    <property type="entry name" value="TRANSPOSASE INSO FOR INSERTION SEQUENCE ELEMENT IS911B-RELATED"/>
    <property type="match status" value="1"/>
</dbReference>
<feature type="domain" description="Integrase catalytic" evidence="1">
    <location>
        <begin position="128"/>
        <end position="292"/>
    </location>
</feature>
<sequence>MTAVYTFIAEEQADPECLWSVTEMCTVLEVSRSGFYDWQNRGPSARELEDIVLAREIELIYIASGETYGVPRMTHWLQQQGFEVNHKRVGRIMRDLGFEGESGRRRVRTTIVDKAATAASDHVRRDFNPPAPNVVWCGDITYLHTGEGWLYLATVIDLFSRRVIGWAAAEHMRTELVTTALEMAVATRGGHVAGVVFHSDRGSVYTSHTYGELCGRHGIVQSMGATGVCWDNSVAESWFGTMKRELAHRRRWATRADARRDLIRWIEGWFNPRRLHSSNNYRSPIDWENLYYRRGDGITA</sequence>
<evidence type="ECO:0000259" key="1">
    <source>
        <dbReference type="PROSITE" id="PS50994"/>
    </source>
</evidence>
<protein>
    <submittedName>
        <fullName evidence="2">Unannotated protein</fullName>
    </submittedName>
</protein>
<accession>A0A6J6GPW2</accession>
<dbReference type="Gene3D" id="3.30.420.10">
    <property type="entry name" value="Ribonuclease H-like superfamily/Ribonuclease H"/>
    <property type="match status" value="1"/>
</dbReference>
<proteinExistence type="predicted"/>
<dbReference type="Pfam" id="PF00665">
    <property type="entry name" value="rve"/>
    <property type="match status" value="1"/>
</dbReference>
<organism evidence="2">
    <name type="scientific">freshwater metagenome</name>
    <dbReference type="NCBI Taxonomy" id="449393"/>
    <lineage>
        <taxon>unclassified sequences</taxon>
        <taxon>metagenomes</taxon>
        <taxon>ecological metagenomes</taxon>
    </lineage>
</organism>
<dbReference type="NCBIfam" id="NF033516">
    <property type="entry name" value="transpos_IS3"/>
    <property type="match status" value="1"/>
</dbReference>
<dbReference type="Pfam" id="PF13276">
    <property type="entry name" value="HTH_21"/>
    <property type="match status" value="1"/>
</dbReference>
<dbReference type="InterPro" id="IPR025948">
    <property type="entry name" value="HTH-like_dom"/>
</dbReference>
<reference evidence="2" key="1">
    <citation type="submission" date="2020-05" db="EMBL/GenBank/DDBJ databases">
        <authorList>
            <person name="Chiriac C."/>
            <person name="Salcher M."/>
            <person name="Ghai R."/>
            <person name="Kavagutti S V."/>
        </authorList>
    </citation>
    <scope>NUCLEOTIDE SEQUENCE</scope>
</reference>
<dbReference type="PROSITE" id="PS50994">
    <property type="entry name" value="INTEGRASE"/>
    <property type="match status" value="1"/>
</dbReference>
<dbReference type="AlphaFoldDB" id="A0A6J6GPW2"/>
<gene>
    <name evidence="2" type="ORF">UFOPK1493_04327</name>
</gene>
<name>A0A6J6GPW2_9ZZZZ</name>
<dbReference type="GO" id="GO:0003676">
    <property type="term" value="F:nucleic acid binding"/>
    <property type="evidence" value="ECO:0007669"/>
    <property type="project" value="InterPro"/>
</dbReference>
<dbReference type="InterPro" id="IPR050900">
    <property type="entry name" value="Transposase_IS3/IS150/IS904"/>
</dbReference>
<dbReference type="InterPro" id="IPR048020">
    <property type="entry name" value="Transpos_IS3"/>
</dbReference>
<dbReference type="InterPro" id="IPR001584">
    <property type="entry name" value="Integrase_cat-core"/>
</dbReference>
<dbReference type="EMBL" id="CAEZSR010000325">
    <property type="protein sequence ID" value="CAB4601104.1"/>
    <property type="molecule type" value="Genomic_DNA"/>
</dbReference>